<evidence type="ECO:0000313" key="1">
    <source>
        <dbReference type="EMBL" id="PJA47096.1"/>
    </source>
</evidence>
<protein>
    <submittedName>
        <fullName evidence="1">Uncharacterized protein</fullName>
    </submittedName>
</protein>
<gene>
    <name evidence="1" type="ORF">CO173_00330</name>
</gene>
<dbReference type="Proteomes" id="UP000231263">
    <property type="component" value="Unassembled WGS sequence"/>
</dbReference>
<reference evidence="2" key="1">
    <citation type="submission" date="2017-09" db="EMBL/GenBank/DDBJ databases">
        <title>Depth-based differentiation of microbial function through sediment-hosted aquifers and enrichment of novel symbionts in the deep terrestrial subsurface.</title>
        <authorList>
            <person name="Probst A.J."/>
            <person name="Ladd B."/>
            <person name="Jarett J.K."/>
            <person name="Geller-Mcgrath D.E."/>
            <person name="Sieber C.M.K."/>
            <person name="Emerson J.B."/>
            <person name="Anantharaman K."/>
            <person name="Thomas B.C."/>
            <person name="Malmstrom R."/>
            <person name="Stieglmeier M."/>
            <person name="Klingl A."/>
            <person name="Woyke T."/>
            <person name="Ryan C.M."/>
            <person name="Banfield J.F."/>
        </authorList>
    </citation>
    <scope>NUCLEOTIDE SEQUENCE [LARGE SCALE GENOMIC DNA]</scope>
</reference>
<organism evidence="1 2">
    <name type="scientific">Candidatus Uhrbacteria bacterium CG_4_9_14_3_um_filter_41_35</name>
    <dbReference type="NCBI Taxonomy" id="1975034"/>
    <lineage>
        <taxon>Bacteria</taxon>
        <taxon>Candidatus Uhriibacteriota</taxon>
    </lineage>
</organism>
<dbReference type="AlphaFoldDB" id="A0A2M7XHA6"/>
<evidence type="ECO:0000313" key="2">
    <source>
        <dbReference type="Proteomes" id="UP000231263"/>
    </source>
</evidence>
<sequence length="127" mass="13958">MTHSHKIDLIAMLEALRKLLAYANAEPALQLFLPDHPAIRPLATKFVPKEQRHFVNSWREVPGEVTVVVIGGTDRELQALESIPQEKIVRVFPIATTGGAAQSALKSMRGFIDAKTVKVLSDGFSIT</sequence>
<comment type="caution">
    <text evidence="1">The sequence shown here is derived from an EMBL/GenBank/DDBJ whole genome shotgun (WGS) entry which is preliminary data.</text>
</comment>
<accession>A0A2M7XHA6</accession>
<dbReference type="EMBL" id="PFWT01000002">
    <property type="protein sequence ID" value="PJA47096.1"/>
    <property type="molecule type" value="Genomic_DNA"/>
</dbReference>
<name>A0A2M7XHA6_9BACT</name>
<proteinExistence type="predicted"/>